<dbReference type="Proteomes" id="UP000501452">
    <property type="component" value="Chromosome"/>
</dbReference>
<dbReference type="GO" id="GO:0003938">
    <property type="term" value="F:IMP dehydrogenase activity"/>
    <property type="evidence" value="ECO:0007669"/>
    <property type="project" value="InterPro"/>
</dbReference>
<accession>A0A6G8Q7Q2</accession>
<dbReference type="CDD" id="cd00381">
    <property type="entry name" value="IMPDH"/>
    <property type="match status" value="1"/>
</dbReference>
<evidence type="ECO:0000256" key="2">
    <source>
        <dbReference type="SAM" id="MobiDB-lite"/>
    </source>
</evidence>
<dbReference type="KEGG" id="rub:GBA63_07510"/>
<dbReference type="Pfam" id="PF00478">
    <property type="entry name" value="IMPDH"/>
    <property type="match status" value="1"/>
</dbReference>
<dbReference type="RefSeq" id="WP_166174916.1">
    <property type="nucleotide sequence ID" value="NZ_CP045119.1"/>
</dbReference>
<gene>
    <name evidence="4" type="ORF">GBA63_07510</name>
</gene>
<name>A0A6G8Q7Q2_9ACTN</name>
<comment type="similarity">
    <text evidence="1">Belongs to the IMPDH/GMPR family.</text>
</comment>
<dbReference type="PANTHER" id="PTHR11911">
    <property type="entry name" value="INOSINE-5-MONOPHOSPHATE DEHYDROGENASE RELATED"/>
    <property type="match status" value="1"/>
</dbReference>
<dbReference type="SMART" id="SM01240">
    <property type="entry name" value="IMPDH"/>
    <property type="match status" value="1"/>
</dbReference>
<feature type="domain" description="IMP dehydrogenase/GMP reductase" evidence="3">
    <location>
        <begin position="9"/>
        <end position="338"/>
    </location>
</feature>
<dbReference type="AlphaFoldDB" id="A0A6G8Q7Q2"/>
<evidence type="ECO:0000313" key="5">
    <source>
        <dbReference type="Proteomes" id="UP000501452"/>
    </source>
</evidence>
<evidence type="ECO:0000259" key="3">
    <source>
        <dbReference type="Pfam" id="PF00478"/>
    </source>
</evidence>
<dbReference type="FunFam" id="3.20.20.70:FF:000424">
    <property type="entry name" value="Inosine-5'-monophosphate dehydrogenase 2"/>
    <property type="match status" value="1"/>
</dbReference>
<dbReference type="InterPro" id="IPR005990">
    <property type="entry name" value="IMP_DH"/>
</dbReference>
<dbReference type="GO" id="GO:0006183">
    <property type="term" value="P:GTP biosynthetic process"/>
    <property type="evidence" value="ECO:0007669"/>
    <property type="project" value="TreeGrafter"/>
</dbReference>
<dbReference type="SUPFAM" id="SSF51412">
    <property type="entry name" value="Inosine monophosphate dehydrogenase (IMPDH)"/>
    <property type="match status" value="1"/>
</dbReference>
<dbReference type="InterPro" id="IPR001093">
    <property type="entry name" value="IMP_DH_GMPRt"/>
</dbReference>
<sequence length="359" mass="38065">MGVKFVENGLTFDDVLIVPKRSSVFSRKDVSLKTRLVGDLTLELPIISANMDTVTELAMATAMAEAGGMGVIHRFVEDPETHADWVGRTPGHRFMAVGVKPADLGKISMVDGLDGVVIDVAHGHSDRVTEMIFEVRERFPELWVVAGNVATAEGAWDLLEAGAHAIKVGVGPGAVCTTRIVTGCGVPQLTAILKVRAALDRWWDAERRKARPRVLHPPALIADGGIRNSGDIAKALVAGADTVMIGSLFAGTDEAPGAVIRENGQAFKLYRGMASRGAMDRVGTDRTPEGVSTLIPHKGSVRTLITQLEGGIRSALSYCNSASIADLHEQTIEMVKVSPPPCEKTAPTRSPSPGPTAIA</sequence>
<feature type="compositionally biased region" description="Pro residues" evidence="2">
    <location>
        <begin position="350"/>
        <end position="359"/>
    </location>
</feature>
<evidence type="ECO:0000313" key="4">
    <source>
        <dbReference type="EMBL" id="QIN82505.1"/>
    </source>
</evidence>
<reference evidence="4 5" key="1">
    <citation type="submission" date="2019-10" db="EMBL/GenBank/DDBJ databases">
        <title>Rubrobacter sp nov SCSIO 52090 isolated from a deep-sea sediment in the South China Sea.</title>
        <authorList>
            <person name="Chen R.W."/>
        </authorList>
    </citation>
    <scope>NUCLEOTIDE SEQUENCE [LARGE SCALE GENOMIC DNA]</scope>
    <source>
        <strain evidence="4 5">SCSIO 52909</strain>
    </source>
</reference>
<organism evidence="4 5">
    <name type="scientific">Rubrobacter tropicus</name>
    <dbReference type="NCBI Taxonomy" id="2653851"/>
    <lineage>
        <taxon>Bacteria</taxon>
        <taxon>Bacillati</taxon>
        <taxon>Actinomycetota</taxon>
        <taxon>Rubrobacteria</taxon>
        <taxon>Rubrobacterales</taxon>
        <taxon>Rubrobacteraceae</taxon>
        <taxon>Rubrobacter</taxon>
    </lineage>
</organism>
<feature type="region of interest" description="Disordered" evidence="2">
    <location>
        <begin position="338"/>
        <end position="359"/>
    </location>
</feature>
<evidence type="ECO:0000256" key="1">
    <source>
        <dbReference type="ARBA" id="ARBA00005502"/>
    </source>
</evidence>
<proteinExistence type="inferred from homology"/>
<protein>
    <submittedName>
        <fullName evidence="4">Guanosine monophosphate reductase</fullName>
    </submittedName>
</protein>
<dbReference type="Gene3D" id="3.20.20.70">
    <property type="entry name" value="Aldolase class I"/>
    <property type="match status" value="1"/>
</dbReference>
<dbReference type="EMBL" id="CP045119">
    <property type="protein sequence ID" value="QIN82505.1"/>
    <property type="molecule type" value="Genomic_DNA"/>
</dbReference>
<dbReference type="PANTHER" id="PTHR11911:SF111">
    <property type="entry name" value="INOSINE-5'-MONOPHOSPHATE DEHYDROGENASE"/>
    <property type="match status" value="1"/>
</dbReference>
<keyword evidence="5" id="KW-1185">Reference proteome</keyword>
<dbReference type="InterPro" id="IPR013785">
    <property type="entry name" value="Aldolase_TIM"/>
</dbReference>